<name>A0A915IAW6_ROMCU</name>
<keyword evidence="1" id="KW-1185">Reference proteome</keyword>
<evidence type="ECO:0000313" key="2">
    <source>
        <dbReference type="WBParaSite" id="nRc.2.0.1.t10913-RA"/>
    </source>
</evidence>
<dbReference type="WBParaSite" id="nRc.2.0.1.t10913-RA">
    <property type="protein sequence ID" value="nRc.2.0.1.t10913-RA"/>
    <property type="gene ID" value="nRc.2.0.1.g10913"/>
</dbReference>
<dbReference type="AlphaFoldDB" id="A0A915IAW6"/>
<organism evidence="1 2">
    <name type="scientific">Romanomermis culicivorax</name>
    <name type="common">Nematode worm</name>
    <dbReference type="NCBI Taxonomy" id="13658"/>
    <lineage>
        <taxon>Eukaryota</taxon>
        <taxon>Metazoa</taxon>
        <taxon>Ecdysozoa</taxon>
        <taxon>Nematoda</taxon>
        <taxon>Enoplea</taxon>
        <taxon>Dorylaimia</taxon>
        <taxon>Mermithida</taxon>
        <taxon>Mermithoidea</taxon>
        <taxon>Mermithidae</taxon>
        <taxon>Romanomermis</taxon>
    </lineage>
</organism>
<evidence type="ECO:0000313" key="1">
    <source>
        <dbReference type="Proteomes" id="UP000887565"/>
    </source>
</evidence>
<accession>A0A915IAW6</accession>
<protein>
    <submittedName>
        <fullName evidence="2">Uncharacterized protein</fullName>
    </submittedName>
</protein>
<dbReference type="Proteomes" id="UP000887565">
    <property type="component" value="Unplaced"/>
</dbReference>
<sequence>MSDDFSAKEDLAKESDDLDIDVEEELAERFIDQPGKFTAKIIPRACFVTRDFFYFNAYCLAKELSNRSQAEFLYPILKNGQNDCDRSLKEMYLLCELPTGCYHFHPKHRFPDDACLDNYVSIVDLSVVNKRIDRLGLSKTLLGLAKISSVDDDLINKIGGFMRLTKWFAFAYGEKQTAFDAHLEARITSTCFRAAHIFLRQSSEKLPHFEIFAGLVSSKLEEFVLSELQHVNENQTSGKKCDEVIRKIIDAISDVECGFTKYSVLNKTVQIKVVDLAITSFEDYLLPGYCLANSMREKFIFCGSIRKLANVIQNWNVIHESFWRRFFEFYAANYVQLEKKLDPSLITKFLSPGNIEHQIHQDWGGLAISKRPIERGVEKEVYSISRARPWAQSS</sequence>
<proteinExistence type="predicted"/>
<reference evidence="2" key="1">
    <citation type="submission" date="2022-11" db="UniProtKB">
        <authorList>
            <consortium name="WormBaseParasite"/>
        </authorList>
    </citation>
    <scope>IDENTIFICATION</scope>
</reference>